<proteinExistence type="inferred from homology"/>
<dbReference type="PRINTS" id="PR00123">
    <property type="entry name" value="ATPASEA"/>
</dbReference>
<evidence type="ECO:0000256" key="11">
    <source>
        <dbReference type="RuleBase" id="RU004450"/>
    </source>
</evidence>
<dbReference type="PROSITE" id="PS00449">
    <property type="entry name" value="ATPASE_A"/>
    <property type="match status" value="1"/>
</dbReference>
<evidence type="ECO:0000256" key="4">
    <source>
        <dbReference type="ARBA" id="ARBA00022547"/>
    </source>
</evidence>
<feature type="transmembrane region" description="Helical" evidence="12">
    <location>
        <begin position="97"/>
        <end position="117"/>
    </location>
</feature>
<dbReference type="Gene3D" id="1.20.120.220">
    <property type="entry name" value="ATP synthase, F0 complex, subunit A"/>
    <property type="match status" value="1"/>
</dbReference>
<feature type="transmembrane region" description="Helical" evidence="12">
    <location>
        <begin position="67"/>
        <end position="91"/>
    </location>
</feature>
<dbReference type="PANTHER" id="PTHR11410:SF0">
    <property type="entry name" value="ATP SYNTHASE SUBUNIT A"/>
    <property type="match status" value="1"/>
</dbReference>
<dbReference type="InterPro" id="IPR023011">
    <property type="entry name" value="ATP_synth_F0_asu_AS"/>
</dbReference>
<evidence type="ECO:0000313" key="13">
    <source>
        <dbReference type="EMBL" id="QEP09166.1"/>
    </source>
</evidence>
<evidence type="ECO:0000256" key="1">
    <source>
        <dbReference type="ARBA" id="ARBA00004141"/>
    </source>
</evidence>
<dbReference type="NCBIfam" id="TIGR01131">
    <property type="entry name" value="ATP_synt_6_or_A"/>
    <property type="match status" value="1"/>
</dbReference>
<dbReference type="GO" id="GO:0005743">
    <property type="term" value="C:mitochondrial inner membrane"/>
    <property type="evidence" value="ECO:0007669"/>
    <property type="project" value="UniProtKB-SubCell"/>
</dbReference>
<dbReference type="CDD" id="cd00310">
    <property type="entry name" value="ATP-synt_Fo_a_6"/>
    <property type="match status" value="1"/>
</dbReference>
<dbReference type="GO" id="GO:0046933">
    <property type="term" value="F:proton-transporting ATP synthase activity, rotational mechanism"/>
    <property type="evidence" value="ECO:0007669"/>
    <property type="project" value="TreeGrafter"/>
</dbReference>
<protein>
    <recommendedName>
        <fullName evidence="11">ATP synthase subunit a</fullName>
    </recommendedName>
</protein>
<evidence type="ECO:0000256" key="5">
    <source>
        <dbReference type="ARBA" id="ARBA00022692"/>
    </source>
</evidence>
<keyword evidence="7 12" id="KW-1133">Transmembrane helix</keyword>
<sequence length="219" mass="25314">MMTSLFSTFDPATNKLMIQGNWIIMITTMMILPKWFWTKKSRMNMLMKMMEKKLMNEFKSMTHHKDILIMTMSMFLFIMTNNMMGLIPYIFTSTSHISISLSIALPSWMMIMMYGWMNFTNEMFKHLLPKGTPTAISPMMILIETTGNLIRPISLSVRLTANMIAGHLLMTLLGNTSSIKLIMMIMPIQMILMMFETAISMIQAYVFSTLITLYSSEIT</sequence>
<keyword evidence="3" id="KW-0813">Transport</keyword>
<comment type="similarity">
    <text evidence="2">Belongs to the ATPase A chain family.</text>
</comment>
<name>A0A5C2FQ82_9HEMI</name>
<evidence type="ECO:0000256" key="8">
    <source>
        <dbReference type="ARBA" id="ARBA00023065"/>
    </source>
</evidence>
<keyword evidence="5 12" id="KW-0812">Transmembrane</keyword>
<evidence type="ECO:0000256" key="10">
    <source>
        <dbReference type="ARBA" id="ARBA00023310"/>
    </source>
</evidence>
<evidence type="ECO:0000256" key="6">
    <source>
        <dbReference type="ARBA" id="ARBA00022781"/>
    </source>
</evidence>
<keyword evidence="10" id="KW-0066">ATP synthesis</keyword>
<evidence type="ECO:0000256" key="2">
    <source>
        <dbReference type="ARBA" id="ARBA00006810"/>
    </source>
</evidence>
<dbReference type="InterPro" id="IPR000568">
    <property type="entry name" value="ATP_synth_F0_asu"/>
</dbReference>
<keyword evidence="6" id="KW-0375">Hydrogen ion transport</keyword>
<accession>A0A5C2FQ82</accession>
<evidence type="ECO:0000256" key="7">
    <source>
        <dbReference type="ARBA" id="ARBA00022989"/>
    </source>
</evidence>
<evidence type="ECO:0000256" key="3">
    <source>
        <dbReference type="ARBA" id="ARBA00022448"/>
    </source>
</evidence>
<keyword evidence="13" id="KW-0496">Mitochondrion</keyword>
<evidence type="ECO:0000256" key="9">
    <source>
        <dbReference type="ARBA" id="ARBA00023136"/>
    </source>
</evidence>
<gene>
    <name evidence="13" type="primary">atp6</name>
</gene>
<dbReference type="EMBL" id="MN025522">
    <property type="protein sequence ID" value="QEP09166.1"/>
    <property type="molecule type" value="Genomic_DNA"/>
</dbReference>
<keyword evidence="4" id="KW-0138">CF(0)</keyword>
<organism evidence="13">
    <name type="scientific">Aphaena amabilis</name>
    <dbReference type="NCBI Taxonomy" id="2608302"/>
    <lineage>
        <taxon>Eukaryota</taxon>
        <taxon>Metazoa</taxon>
        <taxon>Ecdysozoa</taxon>
        <taxon>Arthropoda</taxon>
        <taxon>Hexapoda</taxon>
        <taxon>Insecta</taxon>
        <taxon>Pterygota</taxon>
        <taxon>Neoptera</taxon>
        <taxon>Paraneoptera</taxon>
        <taxon>Hemiptera</taxon>
        <taxon>Auchenorrhyncha</taxon>
        <taxon>Fulgoroidea</taxon>
        <taxon>Fulgoridae</taxon>
        <taxon>Aphaeninae</taxon>
        <taxon>Aphaena</taxon>
    </lineage>
</organism>
<keyword evidence="9 12" id="KW-0472">Membrane</keyword>
<dbReference type="InterPro" id="IPR045083">
    <property type="entry name" value="ATP_synth_F0_asu_bact/mt"/>
</dbReference>
<dbReference type="RefSeq" id="YP_009706666.1">
    <property type="nucleotide sequence ID" value="NC_045075.1"/>
</dbReference>
<dbReference type="SUPFAM" id="SSF81336">
    <property type="entry name" value="F1F0 ATP synthase subunit A"/>
    <property type="match status" value="1"/>
</dbReference>
<dbReference type="GeneID" id="42266731"/>
<evidence type="ECO:0000256" key="12">
    <source>
        <dbReference type="SAM" id="Phobius"/>
    </source>
</evidence>
<dbReference type="GO" id="GO:0045259">
    <property type="term" value="C:proton-transporting ATP synthase complex"/>
    <property type="evidence" value="ECO:0007669"/>
    <property type="project" value="UniProtKB-KW"/>
</dbReference>
<dbReference type="Pfam" id="PF00119">
    <property type="entry name" value="ATP-synt_A"/>
    <property type="match status" value="1"/>
</dbReference>
<comment type="subcellular location">
    <subcellularLocation>
        <location evidence="1">Membrane</location>
        <topology evidence="1">Multi-pass membrane protein</topology>
    </subcellularLocation>
    <subcellularLocation>
        <location evidence="11">Mitochondrion inner membrane</location>
        <topology evidence="11">Multi-pass membrane protein</topology>
    </subcellularLocation>
</comment>
<dbReference type="InterPro" id="IPR035908">
    <property type="entry name" value="F0_ATP_A_sf"/>
</dbReference>
<keyword evidence="8" id="KW-0406">Ion transport</keyword>
<dbReference type="PANTHER" id="PTHR11410">
    <property type="entry name" value="ATP SYNTHASE SUBUNIT A"/>
    <property type="match status" value="1"/>
</dbReference>
<feature type="transmembrane region" description="Helical" evidence="12">
    <location>
        <begin position="190"/>
        <end position="214"/>
    </location>
</feature>
<feature type="transmembrane region" description="Helical" evidence="12">
    <location>
        <begin position="20"/>
        <end position="37"/>
    </location>
</feature>
<reference evidence="13" key="1">
    <citation type="journal article" date="2019" name="Int. J. Biol. Macromol.">
        <title>Characterization of the complete mitochondrial genomes of two species of the genus Aphaena Guerin-Meneville (Hemiptera: Fulgoridae) and its phylogenetic implications.</title>
        <authorList>
            <person name="Wang W."/>
            <person name="Huang Y."/>
            <person name="Bartlett C.R."/>
            <person name="Zhou F."/>
            <person name="Meng R."/>
            <person name="Qin D."/>
        </authorList>
    </citation>
    <scope>NUCLEOTIDE SEQUENCE</scope>
</reference>
<geneLocation type="mitochondrion" evidence="13"/>
<dbReference type="AlphaFoldDB" id="A0A5C2FQ82"/>